<dbReference type="Pfam" id="PF00700">
    <property type="entry name" value="Flagellin_C"/>
    <property type="match status" value="1"/>
</dbReference>
<evidence type="ECO:0000313" key="7">
    <source>
        <dbReference type="EMBL" id="MFC5544403.1"/>
    </source>
</evidence>
<evidence type="ECO:0000256" key="2">
    <source>
        <dbReference type="ARBA" id="ARBA00022525"/>
    </source>
</evidence>
<proteinExistence type="inferred from homology"/>
<dbReference type="InterPro" id="IPR042187">
    <property type="entry name" value="Flagellin_C_sub2"/>
</dbReference>
<keyword evidence="8" id="KW-1185">Reference proteome</keyword>
<name>A0ABW0RKE5_9GAMM</name>
<reference evidence="8" key="1">
    <citation type="journal article" date="2019" name="Int. J. Syst. Evol. Microbiol.">
        <title>The Global Catalogue of Microorganisms (GCM) 10K type strain sequencing project: providing services to taxonomists for standard genome sequencing and annotation.</title>
        <authorList>
            <consortium name="The Broad Institute Genomics Platform"/>
            <consortium name="The Broad Institute Genome Sequencing Center for Infectious Disease"/>
            <person name="Wu L."/>
            <person name="Ma J."/>
        </authorList>
    </citation>
    <scope>NUCLEOTIDE SEQUENCE [LARGE SCALE GENOMIC DNA]</scope>
    <source>
        <strain evidence="8">CGMCC 4.1799</strain>
    </source>
</reference>
<dbReference type="Gene3D" id="2.170.280.10">
    <property type="entry name" value="f41 fragment of flagellin, middle domain"/>
    <property type="match status" value="1"/>
</dbReference>
<comment type="function">
    <text evidence="4">Flagellin is the subunit protein which polymerizes to form the filaments of bacterial flagella.</text>
</comment>
<keyword evidence="7" id="KW-0282">Flagellum</keyword>
<keyword evidence="2 4" id="KW-0964">Secreted</keyword>
<dbReference type="Gene3D" id="1.20.1330.10">
    <property type="entry name" value="f41 fragment of flagellin, N-terminal domain"/>
    <property type="match status" value="1"/>
</dbReference>
<dbReference type="Gene3D" id="6.10.280.190">
    <property type="match status" value="1"/>
</dbReference>
<dbReference type="Proteomes" id="UP001596055">
    <property type="component" value="Unassembled WGS sequence"/>
</dbReference>
<dbReference type="PANTHER" id="PTHR42792">
    <property type="entry name" value="FLAGELLIN"/>
    <property type="match status" value="1"/>
</dbReference>
<dbReference type="RefSeq" id="WP_248154671.1">
    <property type="nucleotide sequence ID" value="NZ_JAKZAJ010000001.1"/>
</dbReference>
<dbReference type="InterPro" id="IPR001492">
    <property type="entry name" value="Flagellin"/>
</dbReference>
<accession>A0ABW0RKE5</accession>
<feature type="domain" description="Flagellin N-terminal" evidence="5">
    <location>
        <begin position="5"/>
        <end position="143"/>
    </location>
</feature>
<evidence type="ECO:0000256" key="1">
    <source>
        <dbReference type="ARBA" id="ARBA00005709"/>
    </source>
</evidence>
<keyword evidence="7" id="KW-0966">Cell projection</keyword>
<comment type="subcellular location">
    <subcellularLocation>
        <location evidence="4">Secreted</location>
    </subcellularLocation>
    <subcellularLocation>
        <location evidence="4">Bacterial flagellum</location>
    </subcellularLocation>
</comment>
<dbReference type="InterPro" id="IPR046358">
    <property type="entry name" value="Flagellin_C"/>
</dbReference>
<evidence type="ECO:0000313" key="8">
    <source>
        <dbReference type="Proteomes" id="UP001596055"/>
    </source>
</evidence>
<evidence type="ECO:0000256" key="3">
    <source>
        <dbReference type="ARBA" id="ARBA00023143"/>
    </source>
</evidence>
<dbReference type="Pfam" id="PF00669">
    <property type="entry name" value="Flagellin_N"/>
    <property type="match status" value="1"/>
</dbReference>
<keyword evidence="7" id="KW-0969">Cilium</keyword>
<comment type="similarity">
    <text evidence="1 4">Belongs to the bacterial flagellin family.</text>
</comment>
<evidence type="ECO:0000259" key="6">
    <source>
        <dbReference type="Pfam" id="PF00700"/>
    </source>
</evidence>
<dbReference type="Gene3D" id="2.30.220.10">
    <property type="entry name" value="f41 fragment of flagellin, C-terminal domain"/>
    <property type="match status" value="1"/>
</dbReference>
<comment type="caution">
    <text evidence="7">The sequence shown here is derived from an EMBL/GenBank/DDBJ whole genome shotgun (WGS) entry which is preliminary data.</text>
</comment>
<dbReference type="Gene3D" id="6.10.10.10">
    <property type="entry name" value="Flagellar export chaperone, C-terminal domain"/>
    <property type="match status" value="1"/>
</dbReference>
<evidence type="ECO:0000259" key="5">
    <source>
        <dbReference type="Pfam" id="PF00669"/>
    </source>
</evidence>
<dbReference type="PANTHER" id="PTHR42792:SF2">
    <property type="entry name" value="FLAGELLIN"/>
    <property type="match status" value="1"/>
</dbReference>
<sequence length="484" mass="49276">MALGINTNVASLSAQNNLNKSQSLSDQALERLSSGLRINSAKDDAAGLAISSRFDSQIRGLNVAQRNANDGISLAQTAEGALGQAGDLLQRIRELSVQSANDTNSASDRKSLQAEVTQLQAELNRVADTTNFNGRTLLDGNFTNAQFQVGANANQTINVTLGSARATDIGNYTADSSSGSATANLTAAAATVPADNGIAKGNLTVSGNGETLKAEYDVNATAKDIAASVNELSGKTGVTADAETNATLSNMTTGTISFDLTGENTDAVSISATIDSNDYSSLVSAINDASATTGITAKLDDSGSVLLNSSAGDDIVIENSTGVIDVTTTDGTNTDTAKLTSTDTGTRVTGELSFSSSSAFSITGSDALVVNNASPVSGKLQSVAEIDIGDAAGANKAIETIDAALTSINSQRADLGAIQNRFSSTIDAIATTSENLSAAQSRILDADFAAETAKLSKSQVLQQAGISVLAQANARPQQVLSLLQ</sequence>
<dbReference type="EMBL" id="JBHSNL010000001">
    <property type="protein sequence ID" value="MFC5544403.1"/>
    <property type="molecule type" value="Genomic_DNA"/>
</dbReference>
<dbReference type="SUPFAM" id="SSF64518">
    <property type="entry name" value="Phase 1 flagellin"/>
    <property type="match status" value="1"/>
</dbReference>
<dbReference type="PRINTS" id="PR00207">
    <property type="entry name" value="FLAGELLIN"/>
</dbReference>
<organism evidence="7 8">
    <name type="scientific">Marinobacter koreensis</name>
    <dbReference type="NCBI Taxonomy" id="335974"/>
    <lineage>
        <taxon>Bacteria</taxon>
        <taxon>Pseudomonadati</taxon>
        <taxon>Pseudomonadota</taxon>
        <taxon>Gammaproteobacteria</taxon>
        <taxon>Pseudomonadales</taxon>
        <taxon>Marinobacteraceae</taxon>
        <taxon>Marinobacter</taxon>
    </lineage>
</organism>
<feature type="domain" description="Flagellin C-terminal" evidence="6">
    <location>
        <begin position="398"/>
        <end position="483"/>
    </location>
</feature>
<protein>
    <recommendedName>
        <fullName evidence="4">Flagellin</fullName>
    </recommendedName>
</protein>
<keyword evidence="3 4" id="KW-0975">Bacterial flagellum</keyword>
<gene>
    <name evidence="7" type="ORF">ACFPQA_05050</name>
</gene>
<dbReference type="InterPro" id="IPR001029">
    <property type="entry name" value="Flagellin_N"/>
</dbReference>
<evidence type="ECO:0000256" key="4">
    <source>
        <dbReference type="RuleBase" id="RU362073"/>
    </source>
</evidence>